<name>A0A4Y2PIB8_ARAVE</name>
<dbReference type="Proteomes" id="UP000499080">
    <property type="component" value="Unassembled WGS sequence"/>
</dbReference>
<reference evidence="1 2" key="1">
    <citation type="journal article" date="2019" name="Sci. Rep.">
        <title>Orb-weaving spider Araneus ventricosus genome elucidates the spidroin gene catalogue.</title>
        <authorList>
            <person name="Kono N."/>
            <person name="Nakamura H."/>
            <person name="Ohtoshi R."/>
            <person name="Moran D.A.P."/>
            <person name="Shinohara A."/>
            <person name="Yoshida Y."/>
            <person name="Fujiwara M."/>
            <person name="Mori M."/>
            <person name="Tomita M."/>
            <person name="Arakawa K."/>
        </authorList>
    </citation>
    <scope>NUCLEOTIDE SEQUENCE [LARGE SCALE GENOMIC DNA]</scope>
</reference>
<gene>
    <name evidence="1" type="ORF">AVEN_66651_1</name>
</gene>
<evidence type="ECO:0000313" key="2">
    <source>
        <dbReference type="Proteomes" id="UP000499080"/>
    </source>
</evidence>
<comment type="caution">
    <text evidence="1">The sequence shown here is derived from an EMBL/GenBank/DDBJ whole genome shotgun (WGS) entry which is preliminary data.</text>
</comment>
<evidence type="ECO:0000313" key="1">
    <source>
        <dbReference type="EMBL" id="GBN50673.1"/>
    </source>
</evidence>
<dbReference type="EMBL" id="BGPR01011312">
    <property type="protein sequence ID" value="GBN50673.1"/>
    <property type="molecule type" value="Genomic_DNA"/>
</dbReference>
<dbReference type="AlphaFoldDB" id="A0A4Y2PIB8"/>
<proteinExistence type="predicted"/>
<sequence length="100" mass="10834">MRSAFHEHRVDRRGVRGRRLFCCKPKGRVFEAEALLPRTPPPAQRCPGPSLLSAALPGTGHLCPFPAGHPQIGGAFCLSGHSLVDTSHTNGRAEHHRANL</sequence>
<organism evidence="1 2">
    <name type="scientific">Araneus ventricosus</name>
    <name type="common">Orbweaver spider</name>
    <name type="synonym">Epeira ventricosa</name>
    <dbReference type="NCBI Taxonomy" id="182803"/>
    <lineage>
        <taxon>Eukaryota</taxon>
        <taxon>Metazoa</taxon>
        <taxon>Ecdysozoa</taxon>
        <taxon>Arthropoda</taxon>
        <taxon>Chelicerata</taxon>
        <taxon>Arachnida</taxon>
        <taxon>Araneae</taxon>
        <taxon>Araneomorphae</taxon>
        <taxon>Entelegynae</taxon>
        <taxon>Araneoidea</taxon>
        <taxon>Araneidae</taxon>
        <taxon>Araneus</taxon>
    </lineage>
</organism>
<keyword evidence="2" id="KW-1185">Reference proteome</keyword>
<protein>
    <submittedName>
        <fullName evidence="1">Uncharacterized protein</fullName>
    </submittedName>
</protein>
<accession>A0A4Y2PIB8</accession>